<dbReference type="Gene3D" id="2.60.40.1120">
    <property type="entry name" value="Carboxypeptidase-like, regulatory domain"/>
    <property type="match status" value="1"/>
</dbReference>
<keyword evidence="4" id="KW-1185">Reference proteome</keyword>
<dbReference type="InterPro" id="IPR008969">
    <property type="entry name" value="CarboxyPept-like_regulatory"/>
</dbReference>
<reference evidence="3 4" key="1">
    <citation type="submission" date="2022-12" db="EMBL/GenBank/DDBJ databases">
        <title>Hymenobacter canadensis sp. nov. isolated from lake water of the Cambridge Bay, Canada.</title>
        <authorList>
            <person name="Kim W.H."/>
            <person name="Lee Y.M."/>
        </authorList>
    </citation>
    <scope>NUCLEOTIDE SEQUENCE [LARGE SCALE GENOMIC DNA]</scope>
    <source>
        <strain evidence="3 4">PAMC 29467</strain>
    </source>
</reference>
<name>A0ABY7LSU4_9BACT</name>
<keyword evidence="2" id="KW-0732">Signal</keyword>
<evidence type="ECO:0000256" key="2">
    <source>
        <dbReference type="SAM" id="SignalP"/>
    </source>
</evidence>
<proteinExistence type="predicted"/>
<feature type="region of interest" description="Disordered" evidence="1">
    <location>
        <begin position="123"/>
        <end position="147"/>
    </location>
</feature>
<evidence type="ECO:0000313" key="3">
    <source>
        <dbReference type="EMBL" id="WBA42669.1"/>
    </source>
</evidence>
<accession>A0ABY7LSU4</accession>
<evidence type="ECO:0000256" key="1">
    <source>
        <dbReference type="SAM" id="MobiDB-lite"/>
    </source>
</evidence>
<dbReference type="EMBL" id="CP114767">
    <property type="protein sequence ID" value="WBA42669.1"/>
    <property type="molecule type" value="Genomic_DNA"/>
</dbReference>
<evidence type="ECO:0000313" key="4">
    <source>
        <dbReference type="Proteomes" id="UP001211005"/>
    </source>
</evidence>
<dbReference type="Pfam" id="PF13620">
    <property type="entry name" value="CarboxypepD_reg"/>
    <property type="match status" value="1"/>
</dbReference>
<feature type="signal peptide" evidence="2">
    <location>
        <begin position="1"/>
        <end position="24"/>
    </location>
</feature>
<feature type="chain" id="PRO_5045504927" evidence="2">
    <location>
        <begin position="25"/>
        <end position="147"/>
    </location>
</feature>
<gene>
    <name evidence="3" type="ORF">O3303_03700</name>
</gene>
<organism evidence="3 4">
    <name type="scientific">Hymenobacter canadensis</name>
    <dbReference type="NCBI Taxonomy" id="2999067"/>
    <lineage>
        <taxon>Bacteria</taxon>
        <taxon>Pseudomonadati</taxon>
        <taxon>Bacteroidota</taxon>
        <taxon>Cytophagia</taxon>
        <taxon>Cytophagales</taxon>
        <taxon>Hymenobacteraceae</taxon>
        <taxon>Hymenobacter</taxon>
    </lineage>
</organism>
<dbReference type="RefSeq" id="WP_269560719.1">
    <property type="nucleotide sequence ID" value="NZ_CP114767.1"/>
</dbReference>
<dbReference type="Proteomes" id="UP001211005">
    <property type="component" value="Chromosome"/>
</dbReference>
<sequence>MKTSFLNRTLVGFISSLAVLQLSAQVLGHGTVSGSLRDGDTQEPIPYTSVVVLRADNHQLAAAGTTDAHGDFQFKYLPLGRYIVQSTALGYQPLQPTVAFRPLHNRQQLGTLTLQSLPSQPAVGARRGVAQRSSSQPTNVLAQRLGS</sequence>
<dbReference type="SUPFAM" id="SSF49464">
    <property type="entry name" value="Carboxypeptidase regulatory domain-like"/>
    <property type="match status" value="1"/>
</dbReference>
<feature type="compositionally biased region" description="Polar residues" evidence="1">
    <location>
        <begin position="131"/>
        <end position="147"/>
    </location>
</feature>
<protein>
    <submittedName>
        <fullName evidence="3">Carboxypeptidase regulatory-like domain-containing protein</fullName>
    </submittedName>
</protein>